<keyword evidence="5" id="KW-0472">Membrane</keyword>
<evidence type="ECO:0000313" key="6">
    <source>
        <dbReference type="EMBL" id="KAK7023190.1"/>
    </source>
</evidence>
<evidence type="ECO:0000256" key="3">
    <source>
        <dbReference type="PROSITE-ProRule" id="PRU00221"/>
    </source>
</evidence>
<reference evidence="6 7" key="1">
    <citation type="journal article" date="2024" name="J Genomics">
        <title>Draft genome sequencing and assembly of Favolaschia claudopus CIRM-BRFM 2984 isolated from oak limbs.</title>
        <authorList>
            <person name="Navarro D."/>
            <person name="Drula E."/>
            <person name="Chaduli D."/>
            <person name="Cazenave R."/>
            <person name="Ahrendt S."/>
            <person name="Wang J."/>
            <person name="Lipzen A."/>
            <person name="Daum C."/>
            <person name="Barry K."/>
            <person name="Grigoriev I.V."/>
            <person name="Favel A."/>
            <person name="Rosso M.N."/>
            <person name="Martin F."/>
        </authorList>
    </citation>
    <scope>NUCLEOTIDE SEQUENCE [LARGE SCALE GENOMIC DNA]</scope>
    <source>
        <strain evidence="6 7">CIRM-BRFM 2984</strain>
    </source>
</reference>
<dbReference type="Proteomes" id="UP001362999">
    <property type="component" value="Unassembled WGS sequence"/>
</dbReference>
<feature type="repeat" description="WD" evidence="3">
    <location>
        <begin position="608"/>
        <end position="642"/>
    </location>
</feature>
<dbReference type="Gene3D" id="2.130.10.10">
    <property type="entry name" value="YVTN repeat-like/Quinoprotein amine dehydrogenase"/>
    <property type="match status" value="2"/>
</dbReference>
<dbReference type="InterPro" id="IPR015943">
    <property type="entry name" value="WD40/YVTN_repeat-like_dom_sf"/>
</dbReference>
<dbReference type="SUPFAM" id="SSF101908">
    <property type="entry name" value="Putative isomerase YbhE"/>
    <property type="match status" value="1"/>
</dbReference>
<feature type="transmembrane region" description="Helical" evidence="5">
    <location>
        <begin position="387"/>
        <end position="412"/>
    </location>
</feature>
<accession>A0AAW0BA96</accession>
<name>A0AAW0BA96_9AGAR</name>
<gene>
    <name evidence="6" type="ORF">R3P38DRAFT_3537318</name>
</gene>
<dbReference type="SMART" id="SM00320">
    <property type="entry name" value="WD40"/>
    <property type="match status" value="4"/>
</dbReference>
<keyword evidence="7" id="KW-1185">Reference proteome</keyword>
<dbReference type="PANTHER" id="PTHR22838:SF0">
    <property type="entry name" value="WD REPEAT-CONTAINING PROTEIN 26"/>
    <property type="match status" value="1"/>
</dbReference>
<dbReference type="PROSITE" id="PS50294">
    <property type="entry name" value="WD_REPEATS_REGION"/>
    <property type="match status" value="1"/>
</dbReference>
<dbReference type="InterPro" id="IPR051350">
    <property type="entry name" value="WD_repeat-ST_regulator"/>
</dbReference>
<evidence type="ECO:0000256" key="1">
    <source>
        <dbReference type="ARBA" id="ARBA00022574"/>
    </source>
</evidence>
<evidence type="ECO:0000256" key="4">
    <source>
        <dbReference type="SAM" id="MobiDB-lite"/>
    </source>
</evidence>
<feature type="region of interest" description="Disordered" evidence="4">
    <location>
        <begin position="551"/>
        <end position="573"/>
    </location>
</feature>
<feature type="transmembrane region" description="Helical" evidence="5">
    <location>
        <begin position="275"/>
        <end position="295"/>
    </location>
</feature>
<keyword evidence="2" id="KW-0677">Repeat</keyword>
<dbReference type="Pfam" id="PF00400">
    <property type="entry name" value="WD40"/>
    <property type="match status" value="2"/>
</dbReference>
<evidence type="ECO:0000256" key="2">
    <source>
        <dbReference type="ARBA" id="ARBA00022737"/>
    </source>
</evidence>
<feature type="compositionally biased region" description="Low complexity" evidence="4">
    <location>
        <begin position="983"/>
        <end position="995"/>
    </location>
</feature>
<dbReference type="PANTHER" id="PTHR22838">
    <property type="entry name" value="WD REPEAT PROTEIN 26-RELATED"/>
    <property type="match status" value="1"/>
</dbReference>
<feature type="transmembrane region" description="Helical" evidence="5">
    <location>
        <begin position="361"/>
        <end position="381"/>
    </location>
</feature>
<comment type="caution">
    <text evidence="6">The sequence shown here is derived from an EMBL/GenBank/DDBJ whole genome shotgun (WGS) entry which is preliminary data.</text>
</comment>
<keyword evidence="5" id="KW-1133">Transmembrane helix</keyword>
<feature type="region of interest" description="Disordered" evidence="4">
    <location>
        <begin position="132"/>
        <end position="165"/>
    </location>
</feature>
<feature type="transmembrane region" description="Helical" evidence="5">
    <location>
        <begin position="315"/>
        <end position="341"/>
    </location>
</feature>
<feature type="region of interest" description="Disordered" evidence="4">
    <location>
        <begin position="30"/>
        <end position="62"/>
    </location>
</feature>
<feature type="region of interest" description="Disordered" evidence="4">
    <location>
        <begin position="936"/>
        <end position="1008"/>
    </location>
</feature>
<dbReference type="EMBL" id="JAWWNJ010000036">
    <property type="protein sequence ID" value="KAK7023190.1"/>
    <property type="molecule type" value="Genomic_DNA"/>
</dbReference>
<proteinExistence type="predicted"/>
<sequence length="1008" mass="112020">MSVDGKDDAPGAFPSRRDAILNLVEMLLQHPGDPEDLNQDKQPSSEDDNDVSSVDEHRQTAGAATFHHFERRIIKLDKHLRNFANATRQLGSSVAIISSTFHLRERIAQLLFLYRENAADLFPQKIAHASQESMTDLQRKVTRRRHNTQQGYSTPPHPSRSAMDEDLDPEAFPGQFEALANSILTFGRCLNEFPEFTDEAINASIVSFQGDLRYWASCLQVHQGRFRIPTVQQYVHDLTVEMGEYLDSIASTVAIFVSNGAPTIKFGQKHKTNTLVGFSLNLSTIATFFSAVTATTLQSSFVLLETPTQHAVNGFWFSSLVFSIAAVVNNLVGLTWMQAIYRSPRHRLPWWVLIWIKRSPLVFLVLSIVCFSIGLCLFVYASGQHRVTSAIITISTVFTSFGLAAVSTWLLFERYVFLRHRGGKWLPDVLAAMPDEIRAIPSVQRTMDVLRKIRRRWRMAVKTIAQFASRVGSKIGLLYEDSSDSETGDDLGGNILPVSNSRPRDASISAMTGVIQLAGSSDLNLSTIAPRPPEPQIPVASTLTSPVSETGMANLNTPRRQRSSSSTTEFGERKRMLAEEHSKTVLTRSRTIATWRPKLQKLHPPVELEAHQALVCHLQFSPDGKYLASSSWDCTCIIWQIERRMLTCHRVLGHTEGFVGQVAWSNTGNMLLTKLVRGVKVWTQDGVCQKTIDRQTCVASIAWLPDSKSFLSVEGNLVTRLDLRGNILDQYNFGNINLHDVAVTPDNTRLLGVGTLLASPSGLHPSKSPAEKRLVVYNTELKQVEHQTPILTDVRNVALARDTRQGLVALVSHENKAPPQLWRMELLNDRENAALQVARLSLRHTYMPKRSVEFAGPSYFGGKNDELVLCAGEAGDIHIWDAESGMLLRYIPADQRAADLTCIAWNHAAEDPFMFATGSHDGAVRIWTHSVEQVDLNGDKPEGAEDITPIPMEDSASPVDKGHTEHQMTQTELEVLDMSQRKASSASTKSEASGSVGVADTHRTLTLE</sequence>
<keyword evidence="1 3" id="KW-0853">WD repeat</keyword>
<evidence type="ECO:0000313" key="7">
    <source>
        <dbReference type="Proteomes" id="UP001362999"/>
    </source>
</evidence>
<evidence type="ECO:0000256" key="5">
    <source>
        <dbReference type="SAM" id="Phobius"/>
    </source>
</evidence>
<organism evidence="6 7">
    <name type="scientific">Favolaschia claudopus</name>
    <dbReference type="NCBI Taxonomy" id="2862362"/>
    <lineage>
        <taxon>Eukaryota</taxon>
        <taxon>Fungi</taxon>
        <taxon>Dikarya</taxon>
        <taxon>Basidiomycota</taxon>
        <taxon>Agaricomycotina</taxon>
        <taxon>Agaricomycetes</taxon>
        <taxon>Agaricomycetidae</taxon>
        <taxon>Agaricales</taxon>
        <taxon>Marasmiineae</taxon>
        <taxon>Mycenaceae</taxon>
        <taxon>Favolaschia</taxon>
    </lineage>
</organism>
<keyword evidence="5" id="KW-0812">Transmembrane</keyword>
<protein>
    <submittedName>
        <fullName evidence="6">Catabolite degradation</fullName>
    </submittedName>
</protein>
<dbReference type="AlphaFoldDB" id="A0AAW0BA96"/>
<dbReference type="PROSITE" id="PS50082">
    <property type="entry name" value="WD_REPEATS_2"/>
    <property type="match status" value="1"/>
</dbReference>
<dbReference type="InterPro" id="IPR001680">
    <property type="entry name" value="WD40_rpt"/>
</dbReference>